<dbReference type="Proteomes" id="UP001060170">
    <property type="component" value="Chromosome 7"/>
</dbReference>
<organism evidence="1 2">
    <name type="scientific">Puccinia striiformis f. sp. tritici</name>
    <dbReference type="NCBI Taxonomy" id="168172"/>
    <lineage>
        <taxon>Eukaryota</taxon>
        <taxon>Fungi</taxon>
        <taxon>Dikarya</taxon>
        <taxon>Basidiomycota</taxon>
        <taxon>Pucciniomycotina</taxon>
        <taxon>Pucciniomycetes</taxon>
        <taxon>Pucciniales</taxon>
        <taxon>Pucciniaceae</taxon>
        <taxon>Puccinia</taxon>
    </lineage>
</organism>
<comment type="caution">
    <text evidence="1">The sequence shown here is derived from an EMBL/GenBank/DDBJ whole genome shotgun (WGS) entry which is preliminary data.</text>
</comment>
<reference evidence="1 2" key="3">
    <citation type="journal article" date="2022" name="Microbiol. Spectr.">
        <title>Folding features and dynamics of 3D genome architecture in plant fungal pathogens.</title>
        <authorList>
            <person name="Xia C."/>
        </authorList>
    </citation>
    <scope>NUCLEOTIDE SEQUENCE [LARGE SCALE GENOMIC DNA]</scope>
    <source>
        <strain evidence="1 2">93-210</strain>
    </source>
</reference>
<name>A0ACC0EEM2_9BASI</name>
<reference evidence="2" key="1">
    <citation type="journal article" date="2018" name="BMC Genomics">
        <title>Genomic insights into host adaptation between the wheat stripe rust pathogen (Puccinia striiformis f. sp. tritici) and the barley stripe rust pathogen (Puccinia striiformis f. sp. hordei).</title>
        <authorList>
            <person name="Xia C."/>
            <person name="Wang M."/>
            <person name="Yin C."/>
            <person name="Cornejo O.E."/>
            <person name="Hulbert S.H."/>
            <person name="Chen X."/>
        </authorList>
    </citation>
    <scope>NUCLEOTIDE SEQUENCE [LARGE SCALE GENOMIC DNA]</scope>
    <source>
        <strain evidence="2">93-210</strain>
    </source>
</reference>
<reference evidence="2" key="2">
    <citation type="journal article" date="2018" name="Mol. Plant Microbe Interact.">
        <title>Genome sequence resources for the wheat stripe rust pathogen (Puccinia striiformis f. sp. tritici) and the barley stripe rust pathogen (Puccinia striiformis f. sp. hordei).</title>
        <authorList>
            <person name="Xia C."/>
            <person name="Wang M."/>
            <person name="Yin C."/>
            <person name="Cornejo O.E."/>
            <person name="Hulbert S.H."/>
            <person name="Chen X."/>
        </authorList>
    </citation>
    <scope>NUCLEOTIDE SEQUENCE [LARGE SCALE GENOMIC DNA]</scope>
    <source>
        <strain evidence="2">93-210</strain>
    </source>
</reference>
<accession>A0ACC0EEM2</accession>
<gene>
    <name evidence="1" type="ORF">MJO28_007707</name>
</gene>
<dbReference type="EMBL" id="CM045871">
    <property type="protein sequence ID" value="KAI7952023.1"/>
    <property type="molecule type" value="Genomic_DNA"/>
</dbReference>
<protein>
    <submittedName>
        <fullName evidence="1">Uncharacterized protein</fullName>
    </submittedName>
</protein>
<evidence type="ECO:0000313" key="1">
    <source>
        <dbReference type="EMBL" id="KAI7952023.1"/>
    </source>
</evidence>
<keyword evidence="2" id="KW-1185">Reference proteome</keyword>
<evidence type="ECO:0000313" key="2">
    <source>
        <dbReference type="Proteomes" id="UP001060170"/>
    </source>
</evidence>
<sequence>MARINVENPVANRARHTTSRPALTMGKIRMKIPVDDKEDDSDDKCGEWVTLVEEEPDIIDIMKLLTKNWTWVNWNKKFNTRCNCPTRVKTSRMIDLVDLHTQHRIRVEFCGCTPDAIWLLRRGYLAGSPVVPQTAFSLPLLIFHNGWLHAENRKHARDMCRPFTAAVDMYRQLERIFESVVFSALGLQPQQILANLTCPACFGPQPLNTSPYPETTRNRLCVCLDANFQQCHHIKASRNHKRLQTPRIFLAQEEVDQTTEMIQKEEMEDNTPEKSIAHWLAHHNHQGIVQLSLWMCRKFNMAVQRRRVTQSELKALLEQRNPHSRNGQNYSRVFFKQQWAAQRAFQADHTDAEEARMRKMVAIYERENVIDLVWAQLQNPRIFRATESEVRDLINAIEAESEALKEDITNLLGEDMPDGDELFVQAVHLRAERQPVLDTKTGPRLGTKLEEKIFKAQNDRKPAVMKMITEYNVQYSEYKSTRLGCWRE</sequence>
<proteinExistence type="predicted"/>